<keyword evidence="1" id="KW-0812">Transmembrane</keyword>
<dbReference type="Proteomes" id="UP000034539">
    <property type="component" value="Unassembled WGS sequence"/>
</dbReference>
<dbReference type="InterPro" id="IPR014717">
    <property type="entry name" value="Transl_elong_EF1B/ribsomal_bS6"/>
</dbReference>
<sequence>MIKQVYIHFHWISLSKKADMNTKLLLRMIDPYKKLIFSLISVVVVLYLTVNFLMPKLNDIFEIQKQNKSESELVKTLGDKLSILKGINKEDTKLQLEKISLILPDEKNIPYLFTTLDFLAEKTGINFESIDFKSGSILKAEAPISRKVPVRGRAETYRMIEITANFKGTEEQTNDFLTNMYALKSRVFLPKRVNIKIKEDNIRSVNVLFETYYSPLINTLGDVGSALPKFSPSLNNILSQAVQEEIYEGEQGVAVSTAPKSNLFTY</sequence>
<comment type="caution">
    <text evidence="2">The sequence shown here is derived from an EMBL/GenBank/DDBJ whole genome shotgun (WGS) entry which is preliminary data.</text>
</comment>
<name>A0A0G0T327_9BACT</name>
<keyword evidence="1" id="KW-0472">Membrane</keyword>
<dbReference type="Gene3D" id="3.30.70.60">
    <property type="match status" value="1"/>
</dbReference>
<gene>
    <name evidence="2" type="ORF">UT63_C0049G0016</name>
</gene>
<feature type="transmembrane region" description="Helical" evidence="1">
    <location>
        <begin position="35"/>
        <end position="54"/>
    </location>
</feature>
<organism evidence="2 3">
    <name type="scientific">Candidatus Gottesmanbacteria bacterium GW2011_GWC2_39_8</name>
    <dbReference type="NCBI Taxonomy" id="1618450"/>
    <lineage>
        <taxon>Bacteria</taxon>
        <taxon>Candidatus Gottesmaniibacteriota</taxon>
    </lineage>
</organism>
<evidence type="ECO:0000313" key="3">
    <source>
        <dbReference type="Proteomes" id="UP000034539"/>
    </source>
</evidence>
<evidence type="ECO:0008006" key="4">
    <source>
        <dbReference type="Google" id="ProtNLM"/>
    </source>
</evidence>
<dbReference type="EMBL" id="LBXN01000049">
    <property type="protein sequence ID" value="KKR32217.1"/>
    <property type="molecule type" value="Genomic_DNA"/>
</dbReference>
<reference evidence="2 3" key="1">
    <citation type="journal article" date="2015" name="Nature">
        <title>rRNA introns, odd ribosomes, and small enigmatic genomes across a large radiation of phyla.</title>
        <authorList>
            <person name="Brown C.T."/>
            <person name="Hug L.A."/>
            <person name="Thomas B.C."/>
            <person name="Sharon I."/>
            <person name="Castelle C.J."/>
            <person name="Singh A."/>
            <person name="Wilkins M.J."/>
            <person name="Williams K.H."/>
            <person name="Banfield J.F."/>
        </authorList>
    </citation>
    <scope>NUCLEOTIDE SEQUENCE [LARGE SCALE GENOMIC DNA]</scope>
</reference>
<keyword evidence="1" id="KW-1133">Transmembrane helix</keyword>
<dbReference type="AlphaFoldDB" id="A0A0G0T327"/>
<evidence type="ECO:0000313" key="2">
    <source>
        <dbReference type="EMBL" id="KKR32217.1"/>
    </source>
</evidence>
<accession>A0A0G0T327</accession>
<protein>
    <recommendedName>
        <fullName evidence="4">Type IV pilus assembly protein PilO</fullName>
    </recommendedName>
</protein>
<proteinExistence type="predicted"/>
<evidence type="ECO:0000256" key="1">
    <source>
        <dbReference type="SAM" id="Phobius"/>
    </source>
</evidence>